<dbReference type="Pfam" id="PF03663">
    <property type="entry name" value="Glyco_hydro_76"/>
    <property type="match status" value="1"/>
</dbReference>
<gene>
    <name evidence="5" type="ORF">SAMN05661012_05108</name>
    <name evidence="6" type="ORF">SR876_04960</name>
</gene>
<comment type="similarity">
    <text evidence="1">Belongs to the beta/gamma-crystallin family.</text>
</comment>
<keyword evidence="8" id="KW-1185">Reference proteome</keyword>
<dbReference type="GO" id="GO:0016787">
    <property type="term" value="F:hydrolase activity"/>
    <property type="evidence" value="ECO:0007669"/>
    <property type="project" value="UniProtKB-KW"/>
</dbReference>
<evidence type="ECO:0000259" key="4">
    <source>
        <dbReference type="PROSITE" id="PS50915"/>
    </source>
</evidence>
<dbReference type="InterPro" id="IPR005198">
    <property type="entry name" value="Glyco_hydro_76"/>
</dbReference>
<evidence type="ECO:0000313" key="6">
    <source>
        <dbReference type="EMBL" id="WQG90837.1"/>
    </source>
</evidence>
<dbReference type="Proteomes" id="UP000183788">
    <property type="component" value="Unassembled WGS sequence"/>
</dbReference>
<dbReference type="NCBIfam" id="TIGR04183">
    <property type="entry name" value="Por_Secre_tail"/>
    <property type="match status" value="1"/>
</dbReference>
<dbReference type="EMBL" id="FPIZ01000020">
    <property type="protein sequence ID" value="SFW81619.1"/>
    <property type="molecule type" value="Genomic_DNA"/>
</dbReference>
<name>A0A1K1SB74_9BACT</name>
<evidence type="ECO:0000256" key="2">
    <source>
        <dbReference type="ARBA" id="ARBA00022737"/>
    </source>
</evidence>
<dbReference type="SUPFAM" id="SSF48208">
    <property type="entry name" value="Six-hairpin glycosidases"/>
    <property type="match status" value="1"/>
</dbReference>
<dbReference type="Proteomes" id="UP001326715">
    <property type="component" value="Chromosome"/>
</dbReference>
<feature type="signal peptide" evidence="3">
    <location>
        <begin position="1"/>
        <end position="23"/>
    </location>
</feature>
<evidence type="ECO:0000313" key="5">
    <source>
        <dbReference type="EMBL" id="SFW81619.1"/>
    </source>
</evidence>
<dbReference type="GO" id="GO:0005975">
    <property type="term" value="P:carbohydrate metabolic process"/>
    <property type="evidence" value="ECO:0007669"/>
    <property type="project" value="InterPro"/>
</dbReference>
<dbReference type="OrthoDB" id="2505409at2"/>
<evidence type="ECO:0000256" key="1">
    <source>
        <dbReference type="ARBA" id="ARBA00009646"/>
    </source>
</evidence>
<dbReference type="PANTHER" id="PTHR47791:SF3">
    <property type="entry name" value="MEIOTICALLY UP-REGULATED GENE 191 PROTEIN"/>
    <property type="match status" value="1"/>
</dbReference>
<dbReference type="InterPro" id="IPR053169">
    <property type="entry name" value="MUG_Protein"/>
</dbReference>
<dbReference type="STRING" id="1004.SAMN05661012_05108"/>
<dbReference type="Pfam" id="PF18962">
    <property type="entry name" value="Por_Secre_tail"/>
    <property type="match status" value="1"/>
</dbReference>
<accession>A0A1K1SB74</accession>
<dbReference type="SMART" id="SM00247">
    <property type="entry name" value="XTALbg"/>
    <property type="match status" value="2"/>
</dbReference>
<evidence type="ECO:0000313" key="7">
    <source>
        <dbReference type="Proteomes" id="UP000183788"/>
    </source>
</evidence>
<dbReference type="Pfam" id="PF03995">
    <property type="entry name" value="Inhibitor_I36"/>
    <property type="match status" value="1"/>
</dbReference>
<dbReference type="InterPro" id="IPR001064">
    <property type="entry name" value="Beta/gamma_crystallin"/>
</dbReference>
<organism evidence="5 7">
    <name type="scientific">Chitinophaga sancti</name>
    <dbReference type="NCBI Taxonomy" id="1004"/>
    <lineage>
        <taxon>Bacteria</taxon>
        <taxon>Pseudomonadati</taxon>
        <taxon>Bacteroidota</taxon>
        <taxon>Chitinophagia</taxon>
        <taxon>Chitinophagales</taxon>
        <taxon>Chitinophagaceae</taxon>
        <taxon>Chitinophaga</taxon>
    </lineage>
</organism>
<dbReference type="Gene3D" id="2.60.20.10">
    <property type="entry name" value="Crystallins"/>
    <property type="match status" value="2"/>
</dbReference>
<dbReference type="PANTHER" id="PTHR47791">
    <property type="entry name" value="MEIOTICALLY UP-REGULATED GENE 191 PROTEIN"/>
    <property type="match status" value="1"/>
</dbReference>
<dbReference type="RefSeq" id="WP_072364135.1">
    <property type="nucleotide sequence ID" value="NZ_CP139972.1"/>
</dbReference>
<reference evidence="6 8" key="2">
    <citation type="submission" date="2023-11" db="EMBL/GenBank/DDBJ databases">
        <title>MicrobeMod: A computational toolkit for identifying prokaryotic methylation and restriction-modification with nanopore sequencing.</title>
        <authorList>
            <person name="Crits-Christoph A."/>
            <person name="Kang S.C."/>
            <person name="Lee H."/>
            <person name="Ostrov N."/>
        </authorList>
    </citation>
    <scope>NUCLEOTIDE SEQUENCE [LARGE SCALE GENOMIC DNA]</scope>
    <source>
        <strain evidence="6 8">ATCC 23090</strain>
    </source>
</reference>
<feature type="chain" id="PRO_5012272893" evidence="3">
    <location>
        <begin position="24"/>
        <end position="609"/>
    </location>
</feature>
<dbReference type="AlphaFoldDB" id="A0A1K1SB74"/>
<reference evidence="5 7" key="1">
    <citation type="submission" date="2016-11" db="EMBL/GenBank/DDBJ databases">
        <authorList>
            <person name="Jaros S."/>
            <person name="Januszkiewicz K."/>
            <person name="Wedrychowicz H."/>
        </authorList>
    </citation>
    <scope>NUCLEOTIDE SEQUENCE [LARGE SCALE GENOMIC DNA]</scope>
    <source>
        <strain evidence="5 7">DSM 784</strain>
    </source>
</reference>
<dbReference type="PROSITE" id="PS50915">
    <property type="entry name" value="CRYSTALLIN_BETA_GAMMA"/>
    <property type="match status" value="1"/>
</dbReference>
<keyword evidence="6" id="KW-0378">Hydrolase</keyword>
<keyword evidence="2" id="KW-0677">Repeat</keyword>
<sequence>MKPTFTLSALLLLIHLCTFGQLATYGPVAENLQTSMYNTFGVPTSNYWWCAHGIDALNDGYLRTRSATYKTRMKNLLLGTKSFNGNTYINTFYDDMEWMGIAALNAYKSTEDADYYSVASLLWTDINTGYSNGAIDWNKNCSGCKNTCANTPAVILGARIYRYTGNTADLQRAKDIYTFVKANLVDATTGAVWDNINLNTGVTQKAWIFSYNVGTYIGAAWELYKATNDVTYLNDAIKTAEYAYNSRRPNGMFFADETGGGDGGLFKGIFIRYLALLAREGVLTDAVRAKYNAAIQYNAEVLRTQGINTANNLVSPNWSVAPGSSTDYATQISGVFLEEAAANLDQAFFYKDVTYGAYQWPLPVGAYNTAAMVAKGIKDNDITSYAIPAGYQVTLYKNDNFTGDNLTITGLSTWIGNAWNDSASSLIVHPVGVATFYKDCNYTGAFVSLAAGTYTLSQLQARGIQNDDVSSLKVSSGYTVTLYLNDNFGGRTIVKTADDACLVDDNFNDSTSSIKITAGAATIAATSTSKVAVNEQSLVVYPNPVRDVLTLKAGFDFSKAIVRVVDISGKVVLTTYTSTGKIDVSHLPSGVYTLVLFHGNQQYTRKFIK</sequence>
<keyword evidence="3" id="KW-0732">Signal</keyword>
<dbReference type="SUPFAM" id="SSF49695">
    <property type="entry name" value="gamma-Crystallin-like"/>
    <property type="match status" value="2"/>
</dbReference>
<proteinExistence type="inferred from homology"/>
<evidence type="ECO:0000313" key="8">
    <source>
        <dbReference type="Proteomes" id="UP001326715"/>
    </source>
</evidence>
<evidence type="ECO:0000256" key="3">
    <source>
        <dbReference type="SAM" id="SignalP"/>
    </source>
</evidence>
<dbReference type="InterPro" id="IPR026444">
    <property type="entry name" value="Secre_tail"/>
</dbReference>
<dbReference type="Gene3D" id="1.50.10.20">
    <property type="match status" value="1"/>
</dbReference>
<dbReference type="InterPro" id="IPR011024">
    <property type="entry name" value="G_crystallin-like"/>
</dbReference>
<dbReference type="InterPro" id="IPR008928">
    <property type="entry name" value="6-hairpin_glycosidase_sf"/>
</dbReference>
<feature type="domain" description="Beta/gamma crystallin 'Greek key'" evidence="4">
    <location>
        <begin position="432"/>
        <end position="476"/>
    </location>
</feature>
<dbReference type="EMBL" id="CP140154">
    <property type="protein sequence ID" value="WQG90837.1"/>
    <property type="molecule type" value="Genomic_DNA"/>
</dbReference>
<protein>
    <submittedName>
        <fullName evidence="6">Glycoside hydrolase family 76 protein</fullName>
    </submittedName>
    <submittedName>
        <fullName evidence="5">Por secretion system C-terminal sorting domain-containing protein</fullName>
    </submittedName>
</protein>